<evidence type="ECO:0000313" key="1">
    <source>
        <dbReference type="EnsemblPlants" id="EMT11722"/>
    </source>
</evidence>
<organism evidence="1">
    <name type="scientific">Aegilops tauschii</name>
    <name type="common">Tausch's goatgrass</name>
    <name type="synonym">Aegilops squarrosa</name>
    <dbReference type="NCBI Taxonomy" id="37682"/>
    <lineage>
        <taxon>Eukaryota</taxon>
        <taxon>Viridiplantae</taxon>
        <taxon>Streptophyta</taxon>
        <taxon>Embryophyta</taxon>
        <taxon>Tracheophyta</taxon>
        <taxon>Spermatophyta</taxon>
        <taxon>Magnoliopsida</taxon>
        <taxon>Liliopsida</taxon>
        <taxon>Poales</taxon>
        <taxon>Poaceae</taxon>
        <taxon>BOP clade</taxon>
        <taxon>Pooideae</taxon>
        <taxon>Triticodae</taxon>
        <taxon>Triticeae</taxon>
        <taxon>Triticinae</taxon>
        <taxon>Aegilops</taxon>
    </lineage>
</organism>
<name>M8B4S9_AEGTA</name>
<sequence length="62" mass="6897">MERGVLPGLGLSSWWRRQGASRQTWEKENDPDEMAAIGSWPSLARTSAPSPRPQQDDDVGCK</sequence>
<accession>M8B4S9</accession>
<reference evidence="1" key="1">
    <citation type="submission" date="2015-06" db="UniProtKB">
        <authorList>
            <consortium name="EnsemblPlants"/>
        </authorList>
    </citation>
    <scope>IDENTIFICATION</scope>
</reference>
<dbReference type="EnsemblPlants" id="EMT11722">
    <property type="protein sequence ID" value="EMT11722"/>
    <property type="gene ID" value="F775_43599"/>
</dbReference>
<dbReference type="AlphaFoldDB" id="M8B4S9"/>
<proteinExistence type="predicted"/>
<protein>
    <submittedName>
        <fullName evidence="1">Uncharacterized protein</fullName>
    </submittedName>
</protein>